<dbReference type="EMBL" id="HBUE01154421">
    <property type="protein sequence ID" value="CAG6506983.1"/>
    <property type="molecule type" value="Transcribed_RNA"/>
</dbReference>
<evidence type="ECO:0000256" key="1">
    <source>
        <dbReference type="SAM" id="MobiDB-lite"/>
    </source>
</evidence>
<accession>A0A8D8IUZ9</accession>
<evidence type="ECO:0000313" key="2">
    <source>
        <dbReference type="EMBL" id="CAG6558312.1"/>
    </source>
</evidence>
<feature type="compositionally biased region" description="Low complexity" evidence="1">
    <location>
        <begin position="92"/>
        <end position="106"/>
    </location>
</feature>
<organism evidence="2">
    <name type="scientific">Culex pipiens</name>
    <name type="common">House mosquito</name>
    <dbReference type="NCBI Taxonomy" id="7175"/>
    <lineage>
        <taxon>Eukaryota</taxon>
        <taxon>Metazoa</taxon>
        <taxon>Ecdysozoa</taxon>
        <taxon>Arthropoda</taxon>
        <taxon>Hexapoda</taxon>
        <taxon>Insecta</taxon>
        <taxon>Pterygota</taxon>
        <taxon>Neoptera</taxon>
        <taxon>Endopterygota</taxon>
        <taxon>Diptera</taxon>
        <taxon>Nematocera</taxon>
        <taxon>Culicoidea</taxon>
        <taxon>Culicidae</taxon>
        <taxon>Culicinae</taxon>
        <taxon>Culicini</taxon>
        <taxon>Culex</taxon>
        <taxon>Culex</taxon>
    </lineage>
</organism>
<dbReference type="EMBL" id="HBUE01259466">
    <property type="protein sequence ID" value="CAG6558312.1"/>
    <property type="molecule type" value="Transcribed_RNA"/>
</dbReference>
<feature type="region of interest" description="Disordered" evidence="1">
    <location>
        <begin position="51"/>
        <end position="111"/>
    </location>
</feature>
<proteinExistence type="predicted"/>
<protein>
    <submittedName>
        <fullName evidence="2">(northern house mosquito) hypothetical protein</fullName>
    </submittedName>
</protein>
<name>A0A8D8IUZ9_CULPI</name>
<reference evidence="2" key="1">
    <citation type="submission" date="2021-05" db="EMBL/GenBank/DDBJ databases">
        <authorList>
            <person name="Alioto T."/>
            <person name="Alioto T."/>
            <person name="Gomez Garrido J."/>
        </authorList>
    </citation>
    <scope>NUCLEOTIDE SEQUENCE</scope>
</reference>
<sequence>MWWQVCDCFCSGIVQLINENTLPVVGDSGTALIRVLSDESRDAERTLVYAATRPQPLAPADTRAGPRHIPATAKPKPPTGSACRSALSRVGASQSSPARRSTTAASNCSRTTTRRFICI</sequence>
<dbReference type="AlphaFoldDB" id="A0A8D8IUZ9"/>